<proteinExistence type="predicted"/>
<comment type="caution">
    <text evidence="4">The sequence shown here is derived from an EMBL/GenBank/DDBJ whole genome shotgun (WGS) entry which is preliminary data.</text>
</comment>
<dbReference type="InterPro" id="IPR046347">
    <property type="entry name" value="bZIP_sf"/>
</dbReference>
<feature type="compositionally biased region" description="Polar residues" evidence="3">
    <location>
        <begin position="112"/>
        <end position="152"/>
    </location>
</feature>
<evidence type="ECO:0000256" key="2">
    <source>
        <dbReference type="ARBA" id="ARBA00023242"/>
    </source>
</evidence>
<sequence length="288" mass="32066">MDLFHRFRSNGSDSSSAKPKVTDKRREQLRKAQRAHRERSKAYTDALEQEIINLRAEDSRTLQAYKTENALLRQLLALNKIAIPELFQSQLDAVNVRIHSDRHHPKRSFLQIESQPSPEQGASDTTSPTWLSPDPSSQGTSTSPNRGPSSSIVHGAEPQLDPQLVQIGINFILYLEHPCLDHAHLLSANYPGNNHAFVPTTALFAFADTPPEQLVATARSGQNSPVWTSPTTQLESLLNLCSQIVENNEIAPVMMWQSAMTALSTGELKLEQIPALQQQLGDYVDCRE</sequence>
<dbReference type="PANTHER" id="PTHR40621:SF6">
    <property type="entry name" value="AP-1-LIKE TRANSCRIPTION FACTOR YAP1-RELATED"/>
    <property type="match status" value="1"/>
</dbReference>
<feature type="region of interest" description="Disordered" evidence="3">
    <location>
        <begin position="112"/>
        <end position="156"/>
    </location>
</feature>
<dbReference type="GO" id="GO:0000976">
    <property type="term" value="F:transcription cis-regulatory region binding"/>
    <property type="evidence" value="ECO:0007669"/>
    <property type="project" value="InterPro"/>
</dbReference>
<accession>A0A9P4MLC8</accession>
<evidence type="ECO:0000256" key="3">
    <source>
        <dbReference type="SAM" id="MobiDB-lite"/>
    </source>
</evidence>
<comment type="subcellular location">
    <subcellularLocation>
        <location evidence="1">Nucleus</location>
    </subcellularLocation>
</comment>
<organism evidence="4 5">
    <name type="scientific">Myriangium duriaei CBS 260.36</name>
    <dbReference type="NCBI Taxonomy" id="1168546"/>
    <lineage>
        <taxon>Eukaryota</taxon>
        <taxon>Fungi</taxon>
        <taxon>Dikarya</taxon>
        <taxon>Ascomycota</taxon>
        <taxon>Pezizomycotina</taxon>
        <taxon>Dothideomycetes</taxon>
        <taxon>Dothideomycetidae</taxon>
        <taxon>Myriangiales</taxon>
        <taxon>Myriangiaceae</taxon>
        <taxon>Myriangium</taxon>
    </lineage>
</organism>
<evidence type="ECO:0008006" key="6">
    <source>
        <dbReference type="Google" id="ProtNLM"/>
    </source>
</evidence>
<name>A0A9P4MLC8_9PEZI</name>
<dbReference type="Gene3D" id="1.20.5.170">
    <property type="match status" value="1"/>
</dbReference>
<protein>
    <recommendedName>
        <fullName evidence="6">BZIP domain-containing protein</fullName>
    </recommendedName>
</protein>
<dbReference type="AlphaFoldDB" id="A0A9P4MLC8"/>
<dbReference type="PANTHER" id="PTHR40621">
    <property type="entry name" value="TRANSCRIPTION FACTOR KAPC-RELATED"/>
    <property type="match status" value="1"/>
</dbReference>
<dbReference type="OrthoDB" id="2590011at2759"/>
<gene>
    <name evidence="4" type="ORF">K461DRAFT_154180</name>
</gene>
<dbReference type="InterPro" id="IPR050936">
    <property type="entry name" value="AP-1-like"/>
</dbReference>
<feature type="region of interest" description="Disordered" evidence="3">
    <location>
        <begin position="1"/>
        <end position="42"/>
    </location>
</feature>
<dbReference type="EMBL" id="ML996087">
    <property type="protein sequence ID" value="KAF2151616.1"/>
    <property type="molecule type" value="Genomic_DNA"/>
</dbReference>
<evidence type="ECO:0000256" key="1">
    <source>
        <dbReference type="ARBA" id="ARBA00004123"/>
    </source>
</evidence>
<dbReference type="GO" id="GO:0090575">
    <property type="term" value="C:RNA polymerase II transcription regulator complex"/>
    <property type="evidence" value="ECO:0007669"/>
    <property type="project" value="TreeGrafter"/>
</dbReference>
<evidence type="ECO:0000313" key="4">
    <source>
        <dbReference type="EMBL" id="KAF2151616.1"/>
    </source>
</evidence>
<keyword evidence="5" id="KW-1185">Reference proteome</keyword>
<dbReference type="SUPFAM" id="SSF57959">
    <property type="entry name" value="Leucine zipper domain"/>
    <property type="match status" value="1"/>
</dbReference>
<evidence type="ECO:0000313" key="5">
    <source>
        <dbReference type="Proteomes" id="UP000799439"/>
    </source>
</evidence>
<dbReference type="GO" id="GO:0001228">
    <property type="term" value="F:DNA-binding transcription activator activity, RNA polymerase II-specific"/>
    <property type="evidence" value="ECO:0007669"/>
    <property type="project" value="TreeGrafter"/>
</dbReference>
<keyword evidence="2" id="KW-0539">Nucleus</keyword>
<feature type="compositionally biased region" description="Basic and acidic residues" evidence="3">
    <location>
        <begin position="20"/>
        <end position="30"/>
    </location>
</feature>
<dbReference type="Proteomes" id="UP000799439">
    <property type="component" value="Unassembled WGS sequence"/>
</dbReference>
<reference evidence="4" key="1">
    <citation type="journal article" date="2020" name="Stud. Mycol.">
        <title>101 Dothideomycetes genomes: a test case for predicting lifestyles and emergence of pathogens.</title>
        <authorList>
            <person name="Haridas S."/>
            <person name="Albert R."/>
            <person name="Binder M."/>
            <person name="Bloem J."/>
            <person name="Labutti K."/>
            <person name="Salamov A."/>
            <person name="Andreopoulos B."/>
            <person name="Baker S."/>
            <person name="Barry K."/>
            <person name="Bills G."/>
            <person name="Bluhm B."/>
            <person name="Cannon C."/>
            <person name="Castanera R."/>
            <person name="Culley D."/>
            <person name="Daum C."/>
            <person name="Ezra D."/>
            <person name="Gonzalez J."/>
            <person name="Henrissat B."/>
            <person name="Kuo A."/>
            <person name="Liang C."/>
            <person name="Lipzen A."/>
            <person name="Lutzoni F."/>
            <person name="Magnuson J."/>
            <person name="Mondo S."/>
            <person name="Nolan M."/>
            <person name="Ohm R."/>
            <person name="Pangilinan J."/>
            <person name="Park H.-J."/>
            <person name="Ramirez L."/>
            <person name="Alfaro M."/>
            <person name="Sun H."/>
            <person name="Tritt A."/>
            <person name="Yoshinaga Y."/>
            <person name="Zwiers L.-H."/>
            <person name="Turgeon B."/>
            <person name="Goodwin S."/>
            <person name="Spatafora J."/>
            <person name="Crous P."/>
            <person name="Grigoriev I."/>
        </authorList>
    </citation>
    <scope>NUCLEOTIDE SEQUENCE</scope>
    <source>
        <strain evidence="4">CBS 260.36</strain>
    </source>
</reference>
<dbReference type="CDD" id="cd14688">
    <property type="entry name" value="bZIP_YAP"/>
    <property type="match status" value="1"/>
</dbReference>